<dbReference type="Proteomes" id="UP001175211">
    <property type="component" value="Unassembled WGS sequence"/>
</dbReference>
<gene>
    <name evidence="1" type="ORF">EV420DRAFT_1283236</name>
</gene>
<dbReference type="EMBL" id="JAUEPS010000223">
    <property type="protein sequence ID" value="KAK0433488.1"/>
    <property type="molecule type" value="Genomic_DNA"/>
</dbReference>
<keyword evidence="2" id="KW-1185">Reference proteome</keyword>
<comment type="caution">
    <text evidence="1">The sequence shown here is derived from an EMBL/GenBank/DDBJ whole genome shotgun (WGS) entry which is preliminary data.</text>
</comment>
<organism evidence="1 2">
    <name type="scientific">Armillaria tabescens</name>
    <name type="common">Ringless honey mushroom</name>
    <name type="synonym">Agaricus tabescens</name>
    <dbReference type="NCBI Taxonomy" id="1929756"/>
    <lineage>
        <taxon>Eukaryota</taxon>
        <taxon>Fungi</taxon>
        <taxon>Dikarya</taxon>
        <taxon>Basidiomycota</taxon>
        <taxon>Agaricomycotina</taxon>
        <taxon>Agaricomycetes</taxon>
        <taxon>Agaricomycetidae</taxon>
        <taxon>Agaricales</taxon>
        <taxon>Marasmiineae</taxon>
        <taxon>Physalacriaceae</taxon>
        <taxon>Desarmillaria</taxon>
    </lineage>
</organism>
<protein>
    <submittedName>
        <fullName evidence="1">Uncharacterized protein</fullName>
    </submittedName>
</protein>
<proteinExistence type="predicted"/>
<dbReference type="Gene3D" id="3.60.10.10">
    <property type="entry name" value="Endonuclease/exonuclease/phosphatase"/>
    <property type="match status" value="1"/>
</dbReference>
<feature type="non-terminal residue" evidence="1">
    <location>
        <position position="97"/>
    </location>
</feature>
<dbReference type="RefSeq" id="XP_060321533.1">
    <property type="nucleotide sequence ID" value="XM_060468315.1"/>
</dbReference>
<dbReference type="GeneID" id="85351863"/>
<reference evidence="1" key="1">
    <citation type="submission" date="2023-06" db="EMBL/GenBank/DDBJ databases">
        <authorList>
            <consortium name="Lawrence Berkeley National Laboratory"/>
            <person name="Ahrendt S."/>
            <person name="Sahu N."/>
            <person name="Indic B."/>
            <person name="Wong-Bajracharya J."/>
            <person name="Merenyi Z."/>
            <person name="Ke H.-M."/>
            <person name="Monk M."/>
            <person name="Kocsube S."/>
            <person name="Drula E."/>
            <person name="Lipzen A."/>
            <person name="Balint B."/>
            <person name="Henrissat B."/>
            <person name="Andreopoulos B."/>
            <person name="Martin F.M."/>
            <person name="Harder C.B."/>
            <person name="Rigling D."/>
            <person name="Ford K.L."/>
            <person name="Foster G.D."/>
            <person name="Pangilinan J."/>
            <person name="Papanicolaou A."/>
            <person name="Barry K."/>
            <person name="LaButti K."/>
            <person name="Viragh M."/>
            <person name="Koriabine M."/>
            <person name="Yan M."/>
            <person name="Riley R."/>
            <person name="Champramary S."/>
            <person name="Plett K.L."/>
            <person name="Tsai I.J."/>
            <person name="Slot J."/>
            <person name="Sipos G."/>
            <person name="Plett J."/>
            <person name="Nagy L.G."/>
            <person name="Grigoriev I.V."/>
        </authorList>
    </citation>
    <scope>NUCLEOTIDE SEQUENCE</scope>
    <source>
        <strain evidence="1">CCBAS 213</strain>
    </source>
</reference>
<name>A0AA39MGZ4_ARMTA</name>
<dbReference type="AlphaFoldDB" id="A0AA39MGZ4"/>
<sequence length="97" mass="10700">MILVQEPYISKQGKSRATQGWITVYPTGHNQDPSQTRAVTLVNRAISTNSWSSIPLITQDAVAINLRAPAESIIIVNVYSDGGSTAIWETINKLFRE</sequence>
<dbReference type="InterPro" id="IPR036691">
    <property type="entry name" value="Endo/exonu/phosph_ase_sf"/>
</dbReference>
<evidence type="ECO:0000313" key="1">
    <source>
        <dbReference type="EMBL" id="KAK0433488.1"/>
    </source>
</evidence>
<evidence type="ECO:0000313" key="2">
    <source>
        <dbReference type="Proteomes" id="UP001175211"/>
    </source>
</evidence>
<dbReference type="SUPFAM" id="SSF56219">
    <property type="entry name" value="DNase I-like"/>
    <property type="match status" value="1"/>
</dbReference>
<accession>A0AA39MGZ4</accession>